<keyword evidence="1" id="KW-0812">Transmembrane</keyword>
<evidence type="ECO:0000313" key="2">
    <source>
        <dbReference type="EMBL" id="AOZ97837.1"/>
    </source>
</evidence>
<gene>
    <name evidence="2" type="ORF">bhn_II038</name>
</gene>
<dbReference type="EMBL" id="CP017832">
    <property type="protein sequence ID" value="AOZ97837.1"/>
    <property type="molecule type" value="Genomic_DNA"/>
</dbReference>
<reference evidence="3" key="1">
    <citation type="submission" date="2016-10" db="EMBL/GenBank/DDBJ databases">
        <title>The complete genome sequence of the rumen bacterium Butyrivibrio hungatei MB2003.</title>
        <authorList>
            <person name="Palevich N."/>
            <person name="Kelly W.J."/>
            <person name="Leahy S.C."/>
            <person name="Altermann E."/>
            <person name="Rakonjac J."/>
            <person name="Attwood G.T."/>
        </authorList>
    </citation>
    <scope>NUCLEOTIDE SEQUENCE [LARGE SCALE GENOMIC DNA]</scope>
    <source>
        <strain evidence="3">MB2003</strain>
        <plasmid evidence="3">Plasmid pnp144</plasmid>
    </source>
</reference>
<dbReference type="Proteomes" id="UP000179284">
    <property type="component" value="Plasmid pNP144"/>
</dbReference>
<name>A0A1D9P5H8_9FIRM</name>
<keyword evidence="3" id="KW-1185">Reference proteome</keyword>
<keyword evidence="1" id="KW-1133">Transmembrane helix</keyword>
<feature type="transmembrane region" description="Helical" evidence="1">
    <location>
        <begin position="374"/>
        <end position="398"/>
    </location>
</feature>
<protein>
    <submittedName>
        <fullName evidence="2">Uncharacterized protein</fullName>
    </submittedName>
</protein>
<sequence>MIVDIYKFANILLVVMGGRMIRRVGNKYIAETSEGDFELDSACAYRGIAREMLELIQQDSGEGLERVNSAVDYYRMSGGLLQSCRISNQDVIEYLVPIMEQLSDRSKEPKLCEVIARYVVREAWYSIQKCGNSELLWELFKFYRDKVLPLIFYSVFSYCEQYLRISRAFYLETGLSSYEGGSFLSTTYFFKLFERSNRKYGTTISEYLREGDYYKSTHGSTKDVFIDLIRIPELLAGIGIGFQRGFSDEQLAVFKTTKQCAERFYLMNDCYRFESCRKLYGDFAGYQECVDKSREIGWNGYGFLMATALCDNKVRNKIAKEYGFTRSDLVQYKVDGNSANDVLSNFLSWLVIGVEIAIFIVGTYVGIEVGSKYGVIFGMAAAGSIYTIVGGATSPLFFAAVTGIGHVGVTSSGDTITWV</sequence>
<evidence type="ECO:0000313" key="3">
    <source>
        <dbReference type="Proteomes" id="UP000179284"/>
    </source>
</evidence>
<organism evidence="2 3">
    <name type="scientific">Butyrivibrio hungatei</name>
    <dbReference type="NCBI Taxonomy" id="185008"/>
    <lineage>
        <taxon>Bacteria</taxon>
        <taxon>Bacillati</taxon>
        <taxon>Bacillota</taxon>
        <taxon>Clostridia</taxon>
        <taxon>Lachnospirales</taxon>
        <taxon>Lachnospiraceae</taxon>
        <taxon>Butyrivibrio</taxon>
    </lineage>
</organism>
<accession>A0A1D9P5H8</accession>
<proteinExistence type="predicted"/>
<dbReference type="RefSeq" id="WP_161487342.1">
    <property type="nucleotide sequence ID" value="NZ_CP017832.1"/>
</dbReference>
<geneLocation type="plasmid" evidence="3">
    <name>pnp144</name>
</geneLocation>
<keyword evidence="2" id="KW-0614">Plasmid</keyword>
<feature type="transmembrane region" description="Helical" evidence="1">
    <location>
        <begin position="346"/>
        <end position="367"/>
    </location>
</feature>
<dbReference type="KEGG" id="bhu:bhn_II038"/>
<keyword evidence="1" id="KW-0472">Membrane</keyword>
<dbReference type="AlphaFoldDB" id="A0A1D9P5H8"/>
<evidence type="ECO:0000256" key="1">
    <source>
        <dbReference type="SAM" id="Phobius"/>
    </source>
</evidence>